<dbReference type="Gene3D" id="1.20.141.10">
    <property type="entry name" value="Chitosanase, subunit A, domain 1"/>
    <property type="match status" value="1"/>
</dbReference>
<dbReference type="AlphaFoldDB" id="A0A6M3M5M8"/>
<dbReference type="InterPro" id="IPR000400">
    <property type="entry name" value="Glyco_hydro_46"/>
</dbReference>
<dbReference type="EMBL" id="MT143705">
    <property type="protein sequence ID" value="QJB01103.1"/>
    <property type="molecule type" value="Genomic_DNA"/>
</dbReference>
<dbReference type="GO" id="GO:0005975">
    <property type="term" value="P:carbohydrate metabolic process"/>
    <property type="evidence" value="ECO:0007669"/>
    <property type="project" value="InterPro"/>
</dbReference>
<accession>A0A6M3M5M8</accession>
<name>A0A6M3M5M8_9ZZZZ</name>
<dbReference type="InterPro" id="IPR023346">
    <property type="entry name" value="Lysozyme-like_dom_sf"/>
</dbReference>
<dbReference type="GO" id="GO:0016977">
    <property type="term" value="F:chitosanase activity"/>
    <property type="evidence" value="ECO:0007669"/>
    <property type="project" value="InterPro"/>
</dbReference>
<dbReference type="SUPFAM" id="SSF53955">
    <property type="entry name" value="Lysozyme-like"/>
    <property type="match status" value="1"/>
</dbReference>
<sequence>MTILTPIEIRTCWSITHVYETGRARGNYSGLAVLDDNAGVSYGTSQATDGSGALDEIVARYTDQQGEYSAALKPYLPTLADPLCPLRNNDRFKQLLVDAGTDPVMRQIQDEVFSELYWEPARNQAEALHLVEPLSYACLYDLAIQSGHGRLARLRRKFPELPPVRGGEERAWTRALNDTREYWLGTLRSYAARRSIYRTISLRTLMNEDCWLLELPLNVRGVKISEDEL</sequence>
<protein>
    <submittedName>
        <fullName evidence="1">Putative glycoside hydrolase</fullName>
    </submittedName>
</protein>
<reference evidence="1" key="1">
    <citation type="submission" date="2020-03" db="EMBL/GenBank/DDBJ databases">
        <title>The deep terrestrial virosphere.</title>
        <authorList>
            <person name="Holmfeldt K."/>
            <person name="Nilsson E."/>
            <person name="Simone D."/>
            <person name="Lopez-Fernandez M."/>
            <person name="Wu X."/>
            <person name="de Brujin I."/>
            <person name="Lundin D."/>
            <person name="Andersson A."/>
            <person name="Bertilsson S."/>
            <person name="Dopson M."/>
        </authorList>
    </citation>
    <scope>NUCLEOTIDE SEQUENCE</scope>
    <source>
        <strain evidence="1">MM171A00145</strain>
    </source>
</reference>
<evidence type="ECO:0000313" key="1">
    <source>
        <dbReference type="EMBL" id="QJB01103.1"/>
    </source>
</evidence>
<organism evidence="1">
    <name type="scientific">viral metagenome</name>
    <dbReference type="NCBI Taxonomy" id="1070528"/>
    <lineage>
        <taxon>unclassified sequences</taxon>
        <taxon>metagenomes</taxon>
        <taxon>organismal metagenomes</taxon>
    </lineage>
</organism>
<dbReference type="GO" id="GO:0005576">
    <property type="term" value="C:extracellular region"/>
    <property type="evidence" value="ECO:0007669"/>
    <property type="project" value="InterPro"/>
</dbReference>
<dbReference type="Pfam" id="PF01374">
    <property type="entry name" value="Glyco_hydro_46"/>
    <property type="match status" value="1"/>
</dbReference>
<gene>
    <name evidence="1" type="ORF">MM171A00145_0040</name>
</gene>
<keyword evidence="1" id="KW-0378">Hydrolase</keyword>
<proteinExistence type="predicted"/>